<evidence type="ECO:0000256" key="3">
    <source>
        <dbReference type="SAM" id="SignalP"/>
    </source>
</evidence>
<keyword evidence="3" id="KW-0732">Signal</keyword>
<reference evidence="4 5" key="1">
    <citation type="journal article" date="2018" name="Int. J. Syst. Evol. Microbiol.">
        <title>Micromonospora globbae sp. nov., an endophytic actinomycete isolated from roots of Globba winitii C. H. Wright.</title>
        <authorList>
            <person name="Kuncharoen N."/>
            <person name="Pittayakhajonwut P."/>
            <person name="Tanasupawat S."/>
        </authorList>
    </citation>
    <scope>NUCLEOTIDE SEQUENCE [LARGE SCALE GENOMIC DNA]</scope>
    <source>
        <strain evidence="4 5">WPS1-2</strain>
    </source>
</reference>
<feature type="compositionally biased region" description="Low complexity" evidence="1">
    <location>
        <begin position="212"/>
        <end position="228"/>
    </location>
</feature>
<dbReference type="RefSeq" id="WP_120329548.1">
    <property type="nucleotide sequence ID" value="NZ_JBFANR010000002.1"/>
</dbReference>
<sequence length="296" mass="30623">MIVWRCALRFGVVLAGLAGTLLAVAAPAQAAFSTQLGGLPERFTAGGEVRTVSAVVSRTGAPGGCVKVRWSLVLRVEGLRLDQVRLDRVEETGSFPVEVRTEGDVARLTDRQLDPGRLCPDRTVTARYRLAFAGDVTRGRITLAAEAYDARLRLLARQTATRTVVGAGAAATPAAPDPDVSTPAPAGTPPEPSATASDPGEPAAGPVDEETPGPVEEPAAAAPAAGAGRPVSTSGGFGAVQAAFLLGGLLLSLGLGLLLRMRRLLRADRADEYAPPPEDRLWGPVGGSSGRRAVRW</sequence>
<feature type="signal peptide" evidence="3">
    <location>
        <begin position="1"/>
        <end position="30"/>
    </location>
</feature>
<evidence type="ECO:0000313" key="4">
    <source>
        <dbReference type="EMBL" id="RKF26333.1"/>
    </source>
</evidence>
<dbReference type="Proteomes" id="UP000285744">
    <property type="component" value="Unassembled WGS sequence"/>
</dbReference>
<keyword evidence="2" id="KW-1133">Transmembrane helix</keyword>
<feature type="compositionally biased region" description="Low complexity" evidence="1">
    <location>
        <begin position="167"/>
        <end position="185"/>
    </location>
</feature>
<keyword evidence="2" id="KW-0812">Transmembrane</keyword>
<evidence type="ECO:0000256" key="2">
    <source>
        <dbReference type="SAM" id="Phobius"/>
    </source>
</evidence>
<dbReference type="AlphaFoldDB" id="A0A420F028"/>
<dbReference type="EMBL" id="RAQQ01000011">
    <property type="protein sequence ID" value="RKF26333.1"/>
    <property type="molecule type" value="Genomic_DNA"/>
</dbReference>
<organism evidence="4 5">
    <name type="scientific">Micromonospora globbae</name>
    <dbReference type="NCBI Taxonomy" id="1894969"/>
    <lineage>
        <taxon>Bacteria</taxon>
        <taxon>Bacillati</taxon>
        <taxon>Actinomycetota</taxon>
        <taxon>Actinomycetes</taxon>
        <taxon>Micromonosporales</taxon>
        <taxon>Micromonosporaceae</taxon>
        <taxon>Micromonospora</taxon>
    </lineage>
</organism>
<feature type="region of interest" description="Disordered" evidence="1">
    <location>
        <begin position="167"/>
        <end position="231"/>
    </location>
</feature>
<evidence type="ECO:0000256" key="1">
    <source>
        <dbReference type="SAM" id="MobiDB-lite"/>
    </source>
</evidence>
<gene>
    <name evidence="4" type="ORF">D7I43_16550</name>
</gene>
<accession>A0A420F028</accession>
<evidence type="ECO:0000313" key="5">
    <source>
        <dbReference type="Proteomes" id="UP000285744"/>
    </source>
</evidence>
<comment type="caution">
    <text evidence="4">The sequence shown here is derived from an EMBL/GenBank/DDBJ whole genome shotgun (WGS) entry which is preliminary data.</text>
</comment>
<feature type="transmembrane region" description="Helical" evidence="2">
    <location>
        <begin position="239"/>
        <end position="259"/>
    </location>
</feature>
<feature type="chain" id="PRO_5018966216" evidence="3">
    <location>
        <begin position="31"/>
        <end position="296"/>
    </location>
</feature>
<keyword evidence="2" id="KW-0472">Membrane</keyword>
<dbReference type="OrthoDB" id="3297185at2"/>
<proteinExistence type="predicted"/>
<name>A0A420F028_9ACTN</name>
<protein>
    <submittedName>
        <fullName evidence="4">Uncharacterized protein</fullName>
    </submittedName>
</protein>